<protein>
    <submittedName>
        <fullName evidence="1">Uncharacterized protein</fullName>
    </submittedName>
</protein>
<organism evidence="1">
    <name type="scientific">Arion vulgaris</name>
    <dbReference type="NCBI Taxonomy" id="1028688"/>
    <lineage>
        <taxon>Eukaryota</taxon>
        <taxon>Metazoa</taxon>
        <taxon>Spiralia</taxon>
        <taxon>Lophotrochozoa</taxon>
        <taxon>Mollusca</taxon>
        <taxon>Gastropoda</taxon>
        <taxon>Heterobranchia</taxon>
        <taxon>Euthyneura</taxon>
        <taxon>Panpulmonata</taxon>
        <taxon>Eupulmonata</taxon>
        <taxon>Stylommatophora</taxon>
        <taxon>Helicina</taxon>
        <taxon>Arionoidea</taxon>
        <taxon>Arionidae</taxon>
        <taxon>Arion</taxon>
    </lineage>
</organism>
<reference evidence="1" key="1">
    <citation type="submission" date="2014-12" db="EMBL/GenBank/DDBJ databases">
        <title>Insight into the proteome of Arion vulgaris.</title>
        <authorList>
            <person name="Aradska J."/>
            <person name="Bulat T."/>
            <person name="Smidak R."/>
            <person name="Sarate P."/>
            <person name="Gangsoo J."/>
            <person name="Sialana F."/>
            <person name="Bilban M."/>
            <person name="Lubec G."/>
        </authorList>
    </citation>
    <scope>NUCLEOTIDE SEQUENCE</scope>
    <source>
        <tissue evidence="1">Skin</tissue>
    </source>
</reference>
<name>A0A0B6ZFL4_9EUPU</name>
<gene>
    <name evidence="1" type="primary">ORF62249</name>
</gene>
<evidence type="ECO:0000313" key="1">
    <source>
        <dbReference type="EMBL" id="CEK67338.1"/>
    </source>
</evidence>
<proteinExistence type="predicted"/>
<accession>A0A0B6ZFL4</accession>
<sequence length="53" mass="6199">MTRLYTPGHDKVQGNKSANFLANNVLTSWQKYVINVYLCDRGESQKQNRLREL</sequence>
<dbReference type="AlphaFoldDB" id="A0A0B6ZFL4"/>
<dbReference type="EMBL" id="HACG01020473">
    <property type="protein sequence ID" value="CEK67338.1"/>
    <property type="molecule type" value="Transcribed_RNA"/>
</dbReference>